<evidence type="ECO:0000313" key="2">
    <source>
        <dbReference type="EMBL" id="KAF8563328.1"/>
    </source>
</evidence>
<dbReference type="AlphaFoldDB" id="A0A8T0D976"/>
<sequence length="839" mass="92681">MYLIATSFPSACRTLQKLNNCPESTPDAIPFTPAPVQPRMHRPASLVGRTVVLAVHNQKTKRSSPVESTVRKEAKLIEVKQEKPVECMPQVQFQKVFNQLVSHIGSRAQVYTIISAALGRDPQALGLINNILRNRLVRNSFFKTVRSPTYLFDFLATLLDSRTEMRVNPFDAIDGNVDAFDRLACWVDSDAALFNMIQCYKDACREAQMIVQSYLPVSRSSSSIVDMLIDGDRSEESIAELINGVSYNMTGPMPEQILGNSLQVAPETLRLISIALVSCDYKRLQEIKSAKITLIDQQEREKVIREKASDSRSPMNEVTQGRAELRALLASNSLVKDTLDELCTNSQTALLEPTVYDYISLVNKGEFLGGQAPGSSRAADYAIEHFSALTKHLRNVVTWSVVKDPVHHDLCIANFEHTVRHALTVSQKIAGHIEGFMGGAAELKNVPDLLQRAVNGDAEANQELISLLGQGKGSFLLSIVQQAQGQVVDRILRHCATETHIEEIEAILQQTQSEDNGETTKRLIDGWMRLFKNASKLAVKLGVSDKIKRTKSLLLTKDLQRLISRLPGKLEIKHEPDDTVPMTAAESNVIHETAINVAAIPATTKYSAPVKRKLLFKQTSSAGGSATDDREGEAHVQTGKPKSFQRTDVMLPDPVLPDSMESVTDGDGTGKTTNQRARISDQLFSTPKSGTYMDVVTIPVSRRKTEPVEGSFDMVAKRPNYQAVRLKTVKEDTKPTPIPTPEVENLTPTQKLEQLRKVERALLNIKQTRGISRLELQKLVNRLQSHQLVPKLPPVLISQISDAGAVEKAHVIMATEEEVAAVLEHVQNAVAALTISEVS</sequence>
<dbReference type="OrthoDB" id="6256533at2759"/>
<reference evidence="2 3" key="1">
    <citation type="submission" date="2019-07" db="EMBL/GenBank/DDBJ databases">
        <title>Annotation for the trematode Paragonimus westermani.</title>
        <authorList>
            <person name="Choi Y.-J."/>
        </authorList>
    </citation>
    <scope>NUCLEOTIDE SEQUENCE [LARGE SCALE GENOMIC DNA]</scope>
    <source>
        <strain evidence="2">180907_Pwestermani</strain>
    </source>
</reference>
<name>A0A8T0D976_9TREM</name>
<organism evidence="2 3">
    <name type="scientific">Paragonimus westermani</name>
    <dbReference type="NCBI Taxonomy" id="34504"/>
    <lineage>
        <taxon>Eukaryota</taxon>
        <taxon>Metazoa</taxon>
        <taxon>Spiralia</taxon>
        <taxon>Lophotrochozoa</taxon>
        <taxon>Platyhelminthes</taxon>
        <taxon>Trematoda</taxon>
        <taxon>Digenea</taxon>
        <taxon>Plagiorchiida</taxon>
        <taxon>Troglotremata</taxon>
        <taxon>Troglotrematidae</taxon>
        <taxon>Paragonimus</taxon>
    </lineage>
</organism>
<keyword evidence="3" id="KW-1185">Reference proteome</keyword>
<evidence type="ECO:0000313" key="3">
    <source>
        <dbReference type="Proteomes" id="UP000699462"/>
    </source>
</evidence>
<dbReference type="EMBL" id="JTDF01012383">
    <property type="protein sequence ID" value="KAF8563328.1"/>
    <property type="molecule type" value="Genomic_DNA"/>
</dbReference>
<accession>A0A8T0D976</accession>
<dbReference type="Proteomes" id="UP000699462">
    <property type="component" value="Unassembled WGS sequence"/>
</dbReference>
<protein>
    <submittedName>
        <fullName evidence="2">Uncharacterized protein</fullName>
    </submittedName>
</protein>
<evidence type="ECO:0000256" key="1">
    <source>
        <dbReference type="SAM" id="MobiDB-lite"/>
    </source>
</evidence>
<feature type="region of interest" description="Disordered" evidence="1">
    <location>
        <begin position="620"/>
        <end position="673"/>
    </location>
</feature>
<comment type="caution">
    <text evidence="2">The sequence shown here is derived from an EMBL/GenBank/DDBJ whole genome shotgun (WGS) entry which is preliminary data.</text>
</comment>
<gene>
    <name evidence="2" type="ORF">P879_08904</name>
</gene>
<proteinExistence type="predicted"/>